<dbReference type="EMBL" id="AP027079">
    <property type="protein sequence ID" value="BDU70327.1"/>
    <property type="molecule type" value="Genomic_DNA"/>
</dbReference>
<feature type="signal peptide" evidence="1">
    <location>
        <begin position="1"/>
        <end position="24"/>
    </location>
</feature>
<dbReference type="Pfam" id="PF05193">
    <property type="entry name" value="Peptidase_M16_C"/>
    <property type="match status" value="1"/>
</dbReference>
<evidence type="ECO:0000259" key="2">
    <source>
        <dbReference type="Pfam" id="PF05193"/>
    </source>
</evidence>
<dbReference type="Proteomes" id="UP001242010">
    <property type="component" value="Chromosome"/>
</dbReference>
<dbReference type="SUPFAM" id="SSF63411">
    <property type="entry name" value="LuxS/MPP-like metallohydrolase"/>
    <property type="match status" value="2"/>
</dbReference>
<feature type="chain" id="PRO_5045945510" evidence="1">
    <location>
        <begin position="25"/>
        <end position="567"/>
    </location>
</feature>
<organism evidence="3 4">
    <name type="scientific">Geothrix oryzae</name>
    <dbReference type="NCBI Taxonomy" id="2927975"/>
    <lineage>
        <taxon>Bacteria</taxon>
        <taxon>Pseudomonadati</taxon>
        <taxon>Acidobacteriota</taxon>
        <taxon>Holophagae</taxon>
        <taxon>Holophagales</taxon>
        <taxon>Holophagaceae</taxon>
        <taxon>Geothrix</taxon>
    </lineage>
</organism>
<accession>A0ABN6V1Y0</accession>
<protein>
    <submittedName>
        <fullName evidence="3">Peptidase M16</fullName>
    </submittedName>
</protein>
<evidence type="ECO:0000313" key="3">
    <source>
        <dbReference type="EMBL" id="BDU70327.1"/>
    </source>
</evidence>
<sequence>MRFLVPILVAISGLLTPSSLGAQAAGSVSGPAPGLSDVQERRLANGIRLLVVERRDLTAFHATLVFRRGRAEEPPALAGATDLLARALYGATWPEDLDSTHGPTSLDALLQQEEGLLEALRLERLRLQKDPATATQAPALESSLQALQATLRARFSASPLADAYAARGGRQTASAGPDALVVQTELPTEAFEFWCRTEAQRLAVLQLSRFSEARSALIADLRLPGRQGIALLRGAALPGHPYGRDLADNLPAIEALRRSDLRAWARHACGPDRLMLVVVGSLGMDAVRPVVERHFGLLPATKEVEDPILPEIPADLGDRRVQAALGAAPRLLVGWRIPPRAQADHLALCMAAQLLGGGRSSRLPLKLVAQKALAEHTEIQLDVPGGRLRGLLVADLTPAEGHSLAEVEGALHTEILRLQQEPIPLDEWQKALARLEVDHLVTQDDPASLARNLGLAWVEGGDWRLSDLEIQRLRTLGPEAVQTAARTWLRPTHRTTVLLQPDADEGKDPLDAEMARVLKALAATRIEDLAQREHLVAEGLRQLRMLNASERLRTLKLLEAQLAPEKR</sequence>
<feature type="domain" description="Peptidase M16 C-terminal" evidence="2">
    <location>
        <begin position="257"/>
        <end position="435"/>
    </location>
</feature>
<evidence type="ECO:0000256" key="1">
    <source>
        <dbReference type="SAM" id="SignalP"/>
    </source>
</evidence>
<gene>
    <name evidence="3" type="ORF">GETHOR_24280</name>
</gene>
<reference evidence="4" key="1">
    <citation type="journal article" date="2023" name="Int. J. Syst. Evol. Microbiol.">
        <title>Mesoterricola silvestris gen. nov., sp. nov., Mesoterricola sediminis sp. nov., Geothrix oryzae sp. nov., Geothrix edaphica sp. nov., Geothrix rubra sp. nov., and Geothrix limicola sp. nov., six novel members of Acidobacteriota isolated from soils.</title>
        <authorList>
            <person name="Itoh H."/>
            <person name="Sugisawa Y."/>
            <person name="Mise K."/>
            <person name="Xu Z."/>
            <person name="Kuniyasu M."/>
            <person name="Ushijima N."/>
            <person name="Kawano K."/>
            <person name="Kobayashi E."/>
            <person name="Shiratori Y."/>
            <person name="Masuda Y."/>
            <person name="Senoo K."/>
        </authorList>
    </citation>
    <scope>NUCLEOTIDE SEQUENCE [LARGE SCALE GENOMIC DNA]</scope>
    <source>
        <strain evidence="4">Red222</strain>
    </source>
</reference>
<evidence type="ECO:0000313" key="4">
    <source>
        <dbReference type="Proteomes" id="UP001242010"/>
    </source>
</evidence>
<keyword evidence="4" id="KW-1185">Reference proteome</keyword>
<name>A0ABN6V1Y0_9BACT</name>
<keyword evidence="1" id="KW-0732">Signal</keyword>
<dbReference type="Gene3D" id="3.30.830.10">
    <property type="entry name" value="Metalloenzyme, LuxS/M16 peptidase-like"/>
    <property type="match status" value="2"/>
</dbReference>
<dbReference type="RefSeq" id="WP_286354045.1">
    <property type="nucleotide sequence ID" value="NZ_AP027079.1"/>
</dbReference>
<proteinExistence type="predicted"/>
<dbReference type="InterPro" id="IPR007863">
    <property type="entry name" value="Peptidase_M16_C"/>
</dbReference>
<dbReference type="InterPro" id="IPR011249">
    <property type="entry name" value="Metalloenz_LuxS/M16"/>
</dbReference>